<dbReference type="AlphaFoldDB" id="B9SSD3"/>
<dbReference type="Proteomes" id="UP000008311">
    <property type="component" value="Unassembled WGS sequence"/>
</dbReference>
<evidence type="ECO:0000313" key="1">
    <source>
        <dbReference type="EMBL" id="EEF33483.1"/>
    </source>
</evidence>
<evidence type="ECO:0000313" key="2">
    <source>
        <dbReference type="Proteomes" id="UP000008311"/>
    </source>
</evidence>
<accession>B9SSD3</accession>
<gene>
    <name evidence="1" type="ORF">RCOM_0188100</name>
</gene>
<organism evidence="1 2">
    <name type="scientific">Ricinus communis</name>
    <name type="common">Castor bean</name>
    <dbReference type="NCBI Taxonomy" id="3988"/>
    <lineage>
        <taxon>Eukaryota</taxon>
        <taxon>Viridiplantae</taxon>
        <taxon>Streptophyta</taxon>
        <taxon>Embryophyta</taxon>
        <taxon>Tracheophyta</taxon>
        <taxon>Spermatophyta</taxon>
        <taxon>Magnoliopsida</taxon>
        <taxon>eudicotyledons</taxon>
        <taxon>Gunneridae</taxon>
        <taxon>Pentapetalae</taxon>
        <taxon>rosids</taxon>
        <taxon>fabids</taxon>
        <taxon>Malpighiales</taxon>
        <taxon>Euphorbiaceae</taxon>
        <taxon>Acalyphoideae</taxon>
        <taxon>Acalypheae</taxon>
        <taxon>Ricinus</taxon>
    </lineage>
</organism>
<proteinExistence type="predicted"/>
<dbReference type="EMBL" id="EQ974112">
    <property type="protein sequence ID" value="EEF33483.1"/>
    <property type="molecule type" value="Genomic_DNA"/>
</dbReference>
<dbReference type="InParanoid" id="B9SSD3"/>
<keyword evidence="2" id="KW-1185">Reference proteome</keyword>
<protein>
    <submittedName>
        <fullName evidence="1">Uncharacterized protein</fullName>
    </submittedName>
</protein>
<reference evidence="2" key="1">
    <citation type="journal article" date="2010" name="Nat. Biotechnol.">
        <title>Draft genome sequence of the oilseed species Ricinus communis.</title>
        <authorList>
            <person name="Chan A.P."/>
            <person name="Crabtree J."/>
            <person name="Zhao Q."/>
            <person name="Lorenzi H."/>
            <person name="Orvis J."/>
            <person name="Puiu D."/>
            <person name="Melake-Berhan A."/>
            <person name="Jones K.M."/>
            <person name="Redman J."/>
            <person name="Chen G."/>
            <person name="Cahoon E.B."/>
            <person name="Gedil M."/>
            <person name="Stanke M."/>
            <person name="Haas B.J."/>
            <person name="Wortman J.R."/>
            <person name="Fraser-Liggett C.M."/>
            <person name="Ravel J."/>
            <person name="Rabinowicz P.D."/>
        </authorList>
    </citation>
    <scope>NUCLEOTIDE SEQUENCE [LARGE SCALE GENOMIC DNA]</scope>
    <source>
        <strain evidence="2">cv. Hale</strain>
    </source>
</reference>
<sequence length="119" mass="14011">MKRGRFWDKNPNKKKKKEKFKIVLKSINKMKLGCAVYNTAQVSKCTHCLWVLPFALLYPRKPKSTIPIPFPFPCRSPFYYCCLDLRVRLSFRFVCSFFDRESLSFAPISSILVKILDVH</sequence>
<name>B9SSD3_RICCO</name>